<evidence type="ECO:0000259" key="1">
    <source>
        <dbReference type="Pfam" id="PF00294"/>
    </source>
</evidence>
<dbReference type="SUPFAM" id="SSF53613">
    <property type="entry name" value="Ribokinase-like"/>
    <property type="match status" value="1"/>
</dbReference>
<evidence type="ECO:0000313" key="3">
    <source>
        <dbReference type="Proteomes" id="UP000283530"/>
    </source>
</evidence>
<reference evidence="2 3" key="1">
    <citation type="journal article" date="2019" name="Nat. Plants">
        <title>Stout camphor tree genome fills gaps in understanding of flowering plant genome evolution.</title>
        <authorList>
            <person name="Chaw S.M."/>
            <person name="Liu Y.C."/>
            <person name="Wu Y.W."/>
            <person name="Wang H.Y."/>
            <person name="Lin C.I."/>
            <person name="Wu C.S."/>
            <person name="Ke H.M."/>
            <person name="Chang L.Y."/>
            <person name="Hsu C.Y."/>
            <person name="Yang H.T."/>
            <person name="Sudianto E."/>
            <person name="Hsu M.H."/>
            <person name="Wu K.P."/>
            <person name="Wang L.N."/>
            <person name="Leebens-Mack J.H."/>
            <person name="Tsai I.J."/>
        </authorList>
    </citation>
    <scope>NUCLEOTIDE SEQUENCE [LARGE SCALE GENOMIC DNA]</scope>
    <source>
        <strain evidence="3">cv. Chaw 1501</strain>
        <tissue evidence="2">Young leaves</tissue>
    </source>
</reference>
<dbReference type="Gene3D" id="3.40.1190.20">
    <property type="match status" value="1"/>
</dbReference>
<protein>
    <submittedName>
        <fullName evidence="2">Carbohydrate kinase PfkB</fullName>
    </submittedName>
</protein>
<keyword evidence="3" id="KW-1185">Reference proteome</keyword>
<dbReference type="InterPro" id="IPR029056">
    <property type="entry name" value="Ribokinase-like"/>
</dbReference>
<sequence>MNRLLQIPKPSISFCNNRSSFPYEINGVFNQHHSKPELDALHPPLSSSIKSCKGITVCVSNNHLAVFTRGGGEEEERERSQVKVVDVATLGNLCVDVVLNVPELPPASLDERKKYMERLADSRPDKKYWEAGGNCNLAIAAARLGLHCVTLGHVGSEIYGHFLLNVLQEEGIVMVGMNEDTVVAKSSSYETLLCWVLVDSLQRHGFCSRADFSKEPAFSWMSKLIGEVKMAIKQSKILFFNGYVFDELFPGLITTTLEYAIDVGTAIFFDPGPRGKYLIHGTPEQQKAITLLLKMSDVLLLTADEAEALTGKTNPILAGQDLIRNGMCVKWVIIKMGAHGSILITASTITCAPAFKVDVVDTVGCGDSCTAAVVVSFLHGISPVGTLALTNAVGAATAMGCGAGRNVATSSKVLELLRVSNLNEDDELWNDLIENVDATEISLLSKTVINGCCDRLSRVPMQIVVSELLPKLETLLKRRAVPS</sequence>
<accession>A0A3S3PF99</accession>
<evidence type="ECO:0000313" key="2">
    <source>
        <dbReference type="EMBL" id="RWR89416.1"/>
    </source>
</evidence>
<keyword evidence="2" id="KW-0808">Transferase</keyword>
<dbReference type="Pfam" id="PF00294">
    <property type="entry name" value="PfkB"/>
    <property type="match status" value="1"/>
</dbReference>
<gene>
    <name evidence="2" type="ORF">CKAN_01847100</name>
</gene>
<dbReference type="EMBL" id="QPKB01000007">
    <property type="protein sequence ID" value="RWR89416.1"/>
    <property type="molecule type" value="Genomic_DNA"/>
</dbReference>
<dbReference type="GO" id="GO:0016301">
    <property type="term" value="F:kinase activity"/>
    <property type="evidence" value="ECO:0007669"/>
    <property type="project" value="UniProtKB-KW"/>
</dbReference>
<name>A0A3S3PF99_9MAGN</name>
<dbReference type="Proteomes" id="UP000283530">
    <property type="component" value="Unassembled WGS sequence"/>
</dbReference>
<dbReference type="InterPro" id="IPR011611">
    <property type="entry name" value="PfkB_dom"/>
</dbReference>
<dbReference type="PANTHER" id="PTHR47826">
    <property type="entry name" value="OS03G0164700 PROTEIN"/>
    <property type="match status" value="1"/>
</dbReference>
<dbReference type="OrthoDB" id="415590at2759"/>
<dbReference type="AlphaFoldDB" id="A0A3S3PF99"/>
<organism evidence="2 3">
    <name type="scientific">Cinnamomum micranthum f. kanehirae</name>
    <dbReference type="NCBI Taxonomy" id="337451"/>
    <lineage>
        <taxon>Eukaryota</taxon>
        <taxon>Viridiplantae</taxon>
        <taxon>Streptophyta</taxon>
        <taxon>Embryophyta</taxon>
        <taxon>Tracheophyta</taxon>
        <taxon>Spermatophyta</taxon>
        <taxon>Magnoliopsida</taxon>
        <taxon>Magnoliidae</taxon>
        <taxon>Laurales</taxon>
        <taxon>Lauraceae</taxon>
        <taxon>Cinnamomum</taxon>
    </lineage>
</organism>
<feature type="domain" description="Carbohydrate kinase PfkB" evidence="1">
    <location>
        <begin position="131"/>
        <end position="402"/>
    </location>
</feature>
<keyword evidence="2" id="KW-0418">Kinase</keyword>
<dbReference type="PANTHER" id="PTHR47826:SF1">
    <property type="entry name" value="OS03G0164700 PROTEIN"/>
    <property type="match status" value="1"/>
</dbReference>
<comment type="caution">
    <text evidence="2">The sequence shown here is derived from an EMBL/GenBank/DDBJ whole genome shotgun (WGS) entry which is preliminary data.</text>
</comment>
<dbReference type="STRING" id="337451.A0A3S3PF99"/>
<proteinExistence type="predicted"/>